<evidence type="ECO:0000313" key="1">
    <source>
        <dbReference type="EMBL" id="NBJ26324.1"/>
    </source>
</evidence>
<sequence>MSDIAIKSPLQYLDKATTALRELGIIPPAAMDAPINGLLEKISDLDQDRITIIARTLGQTSVFNEVVREQTQAMEIGERYREITEAFNSIRDDTKKMVDQLEDQTIDFFERINNVWMKISRGDVADRFDRIKEIYLDVTRSTRDQIEREQIILDAYRDFRGALKHAEVMALEVLRTAEKKLEAAKADLQRASDAVVNFKGTEVSDRARLELTRDEQLRRTQDEEKRYQIAKDLSDNLTVSYNTSEVIMARLMQMTNAKERVYAQAVTFFSTNDSVFTALKASFTGMFGLNESTQTLNEMKEGVSRSLEVLAEIGDQVGEAAVRAGYGPTIRADAVKKLVDSVITFQERSQEIIGEMRRLATQNSAEIRDAVEDGKRRIARLVAEGQALPANG</sequence>
<reference evidence="1 2" key="1">
    <citation type="submission" date="2020-01" db="EMBL/GenBank/DDBJ databases">
        <title>Microvirga sp. nov., an arsenate reduction bacterium isolated from Tibet hotspring sediments.</title>
        <authorList>
            <person name="Yuan C.-G."/>
        </authorList>
    </citation>
    <scope>NUCLEOTIDE SEQUENCE [LARGE SCALE GENOMIC DNA]</scope>
    <source>
        <strain evidence="1 2">SYSU G3D203</strain>
    </source>
</reference>
<dbReference type="RefSeq" id="WP_161723154.1">
    <property type="nucleotide sequence ID" value="NZ_JAAAXI010000007.1"/>
</dbReference>
<name>A0ABW9Z0Z1_9HYPH</name>
<proteinExistence type="predicted"/>
<organism evidence="1 2">
    <name type="scientific">Microvirga arsenatis</name>
    <dbReference type="NCBI Taxonomy" id="2692265"/>
    <lineage>
        <taxon>Bacteria</taxon>
        <taxon>Pseudomonadati</taxon>
        <taxon>Pseudomonadota</taxon>
        <taxon>Alphaproteobacteria</taxon>
        <taxon>Hyphomicrobiales</taxon>
        <taxon>Methylobacteriaceae</taxon>
        <taxon>Microvirga</taxon>
    </lineage>
</organism>
<dbReference type="Proteomes" id="UP000818323">
    <property type="component" value="Unassembled WGS sequence"/>
</dbReference>
<protein>
    <submittedName>
        <fullName evidence="1">Cell surface protein</fullName>
    </submittedName>
</protein>
<accession>A0ABW9Z0Z1</accession>
<comment type="caution">
    <text evidence="1">The sequence shown here is derived from an EMBL/GenBank/DDBJ whole genome shotgun (WGS) entry which is preliminary data.</text>
</comment>
<dbReference type="EMBL" id="JAAAXJ010000012">
    <property type="protein sequence ID" value="NBJ26324.1"/>
    <property type="molecule type" value="Genomic_DNA"/>
</dbReference>
<evidence type="ECO:0000313" key="2">
    <source>
        <dbReference type="Proteomes" id="UP000818323"/>
    </source>
</evidence>
<keyword evidence="2" id="KW-1185">Reference proteome</keyword>
<gene>
    <name evidence="1" type="ORF">GR303_18445</name>
</gene>